<feature type="region of interest" description="Disordered" evidence="1">
    <location>
        <begin position="18"/>
        <end position="40"/>
    </location>
</feature>
<reference evidence="2 3" key="1">
    <citation type="journal article" date="2014" name="Genome Announc.">
        <title>Complete Genome Sequence of the Thermophilic Polychlorinated Biphenyl Degrader Geobacillus sp. Strain JF8 (NBRC 109937).</title>
        <authorList>
            <person name="Shintani M."/>
            <person name="Ohtsubo Y."/>
            <person name="Fukuda K."/>
            <person name="Hosoyama A."/>
            <person name="Ohji S."/>
            <person name="Yamazoe A."/>
            <person name="Fujita N."/>
            <person name="Nagata Y."/>
            <person name="Tsuda M."/>
            <person name="Hatta T."/>
            <person name="Kimbara K."/>
        </authorList>
    </citation>
    <scope>NUCLEOTIDE SEQUENCE [LARGE SCALE GENOMIC DNA]</scope>
    <source>
        <strain evidence="2 3">JF8</strain>
    </source>
</reference>
<accession>S6A0X2</accession>
<gene>
    <name evidence="2" type="ORF">M493_05410</name>
</gene>
<protein>
    <submittedName>
        <fullName evidence="2">Uncharacterized protein</fullName>
    </submittedName>
</protein>
<evidence type="ECO:0000256" key="1">
    <source>
        <dbReference type="SAM" id="MobiDB-lite"/>
    </source>
</evidence>
<proteinExistence type="predicted"/>
<evidence type="ECO:0000313" key="3">
    <source>
        <dbReference type="Proteomes" id="UP000015500"/>
    </source>
</evidence>
<sequence>MHYSIYFFVCKEEMNVTRKKENRDGNKKYKEGENKKGGIT</sequence>
<dbReference type="PATRIC" id="fig|1345697.3.peg.989"/>
<organism evidence="2 3">
    <name type="scientific">Geobacillus genomosp. 3</name>
    <dbReference type="NCBI Taxonomy" id="1921421"/>
    <lineage>
        <taxon>Bacteria</taxon>
        <taxon>Bacillati</taxon>
        <taxon>Bacillota</taxon>
        <taxon>Bacilli</taxon>
        <taxon>Bacillales</taxon>
        <taxon>Anoxybacillaceae</taxon>
        <taxon>Geobacillus</taxon>
    </lineage>
</organism>
<dbReference type="AlphaFoldDB" id="S6A0X2"/>
<dbReference type="HOGENOM" id="CLU_3290241_0_0_9"/>
<evidence type="ECO:0000313" key="2">
    <source>
        <dbReference type="EMBL" id="AGT31381.1"/>
    </source>
</evidence>
<dbReference type="STRING" id="1921421.M493_05410"/>
<dbReference type="KEGG" id="gjf:M493_05410"/>
<dbReference type="Proteomes" id="UP000015500">
    <property type="component" value="Chromosome"/>
</dbReference>
<keyword evidence="3" id="KW-1185">Reference proteome</keyword>
<dbReference type="EMBL" id="CP006254">
    <property type="protein sequence ID" value="AGT31381.1"/>
    <property type="molecule type" value="Genomic_DNA"/>
</dbReference>
<name>S6A0X2_GEOG3</name>